<dbReference type="RefSeq" id="WP_014425673.1">
    <property type="nucleotide sequence ID" value="NC_017068.1"/>
</dbReference>
<dbReference type="PROSITE" id="PS51736">
    <property type="entry name" value="RECOMBINASES_3"/>
    <property type="match status" value="1"/>
</dbReference>
<dbReference type="PROSITE" id="PS00397">
    <property type="entry name" value="RECOMBINASES_1"/>
    <property type="match status" value="1"/>
</dbReference>
<keyword evidence="1" id="KW-0229">DNA integration</keyword>
<gene>
    <name evidence="9" type="primary">int</name>
    <name evidence="9" type="ordered locus">SELR_25460</name>
</gene>
<keyword evidence="3" id="KW-0233">DNA recombination</keyword>
<evidence type="ECO:0000256" key="5">
    <source>
        <dbReference type="PROSITE-ProRule" id="PRU10137"/>
    </source>
</evidence>
<feature type="active site" description="O-(5'-phospho-DNA)-serine intermediate" evidence="4 5">
    <location>
        <position position="11"/>
    </location>
</feature>
<dbReference type="PANTHER" id="PTHR30461:SF23">
    <property type="entry name" value="DNA RECOMBINASE-RELATED"/>
    <property type="match status" value="1"/>
</dbReference>
<dbReference type="SUPFAM" id="SSF53041">
    <property type="entry name" value="Resolvase-like"/>
    <property type="match status" value="1"/>
</dbReference>
<dbReference type="Pfam" id="PF13408">
    <property type="entry name" value="Zn_ribbon_recom"/>
    <property type="match status" value="1"/>
</dbReference>
<feature type="coiled-coil region" evidence="6">
    <location>
        <begin position="331"/>
        <end position="403"/>
    </location>
</feature>
<dbReference type="PATRIC" id="fig|927704.6.peg.2630"/>
<feature type="domain" description="Recombinase" evidence="8">
    <location>
        <begin position="160"/>
        <end position="255"/>
    </location>
</feature>
<evidence type="ECO:0000313" key="9">
    <source>
        <dbReference type="EMBL" id="BAL84254.1"/>
    </source>
</evidence>
<dbReference type="OrthoDB" id="1628005at2"/>
<dbReference type="Proteomes" id="UP000007887">
    <property type="component" value="Chromosome"/>
</dbReference>
<evidence type="ECO:0000256" key="3">
    <source>
        <dbReference type="ARBA" id="ARBA00023172"/>
    </source>
</evidence>
<dbReference type="InterPro" id="IPR025827">
    <property type="entry name" value="Zn_ribbon_recom_dom"/>
</dbReference>
<evidence type="ECO:0000259" key="8">
    <source>
        <dbReference type="PROSITE" id="PS51737"/>
    </source>
</evidence>
<dbReference type="InterPro" id="IPR038109">
    <property type="entry name" value="DNA_bind_recomb_sf"/>
</dbReference>
<dbReference type="Pfam" id="PF00239">
    <property type="entry name" value="Resolvase"/>
    <property type="match status" value="1"/>
</dbReference>
<reference evidence="9 10" key="1">
    <citation type="submission" date="2011-10" db="EMBL/GenBank/DDBJ databases">
        <title>Whole genome sequence of Selenomonas ruminantium subsp. lactilytica TAM6421.</title>
        <authorList>
            <person name="Oguchi A."/>
            <person name="Ankai A."/>
            <person name="Kaneko J."/>
            <person name="Yamada-Narita S."/>
            <person name="Fukui S."/>
            <person name="Takahashi M."/>
            <person name="Onodera T."/>
            <person name="Kojima S."/>
            <person name="Fushimi T."/>
            <person name="Abe N."/>
            <person name="Kamio Y."/>
            <person name="Yamazaki S."/>
            <person name="Fujita N."/>
        </authorList>
    </citation>
    <scope>NUCLEOTIDE SEQUENCE [LARGE SCALE GENOMIC DNA]</scope>
    <source>
        <strain evidence="10">NBRC 103574 / TAM6421</strain>
    </source>
</reference>
<dbReference type="CDD" id="cd00338">
    <property type="entry name" value="Ser_Recombinase"/>
    <property type="match status" value="1"/>
</dbReference>
<dbReference type="PROSITE" id="PS51737">
    <property type="entry name" value="RECOMBINASE_DNA_BIND"/>
    <property type="match status" value="1"/>
</dbReference>
<evidence type="ECO:0000256" key="1">
    <source>
        <dbReference type="ARBA" id="ARBA00022908"/>
    </source>
</evidence>
<dbReference type="GO" id="GO:0015074">
    <property type="term" value="P:DNA integration"/>
    <property type="evidence" value="ECO:0007669"/>
    <property type="project" value="UniProtKB-KW"/>
</dbReference>
<evidence type="ECO:0000256" key="6">
    <source>
        <dbReference type="SAM" id="Coils"/>
    </source>
</evidence>
<dbReference type="InterPro" id="IPR050639">
    <property type="entry name" value="SSR_resolvase"/>
</dbReference>
<evidence type="ECO:0000313" key="10">
    <source>
        <dbReference type="Proteomes" id="UP000007887"/>
    </source>
</evidence>
<dbReference type="InterPro" id="IPR006118">
    <property type="entry name" value="Recombinase_CS"/>
</dbReference>
<dbReference type="InterPro" id="IPR006119">
    <property type="entry name" value="Resolv_N"/>
</dbReference>
<accession>I0GU17</accession>
<dbReference type="GO" id="GO:0003677">
    <property type="term" value="F:DNA binding"/>
    <property type="evidence" value="ECO:0007669"/>
    <property type="project" value="UniProtKB-KW"/>
</dbReference>
<dbReference type="KEGG" id="sri:SELR_25460"/>
<dbReference type="InterPro" id="IPR036162">
    <property type="entry name" value="Resolvase-like_N_sf"/>
</dbReference>
<proteinExistence type="predicted"/>
<dbReference type="AlphaFoldDB" id="I0GU17"/>
<keyword evidence="6" id="KW-0175">Coiled coil</keyword>
<name>I0GU17_SELRL</name>
<dbReference type="EMBL" id="AP012292">
    <property type="protein sequence ID" value="BAL84254.1"/>
    <property type="molecule type" value="Genomic_DNA"/>
</dbReference>
<sequence>MKRAALYIRVSTEEQARHGFSLEEQRHTLEEYATKHGYTVVDTYADEGVTARKGLKNRRELQRLLADVRAGLINCILFIKLDRWFRNIRDYYAVQDILDKYHVDWIATQEDYNTTTSNGRLMLNLKLSIAQNESDQIGERIRFIYAGKLRRHEVVAGHLPIGYKIENHKYVIDEPQAAIVRDVFRQYLFYQSISEVQRHINNTYNERLNRNRIAGILKNERYIGVWWGIENYAPAIIDHMTFDNTQKILAIGRRGATPRVAVVPYLFSGLLFCPSCDNRLYGFKAGGIKGNSVKYYSCRKHFNAAYLCNFKYSIPEPTVEAYLVDNIEPRVEKYRQELEVIQASNNKKQDIDKRIAAARARLNRLKDLYVSGFIDRDTYEKDYQTYNNELLRAQKEKRTLDGQRLSPQLTNILAKGFSTLYNELSLEGKKTFWKSIIHKLKITHCKPIYPNRKKSPVTLELQIIFL</sequence>
<dbReference type="InterPro" id="IPR011109">
    <property type="entry name" value="DNA_bind_recombinase_dom"/>
</dbReference>
<dbReference type="Gene3D" id="3.90.1750.20">
    <property type="entry name" value="Putative Large Serine Recombinase, Chain B, Domain 2"/>
    <property type="match status" value="1"/>
</dbReference>
<dbReference type="eggNOG" id="COG1961">
    <property type="taxonomic scope" value="Bacteria"/>
</dbReference>
<dbReference type="SMART" id="SM00857">
    <property type="entry name" value="Resolvase"/>
    <property type="match status" value="1"/>
</dbReference>
<protein>
    <submittedName>
        <fullName evidence="9">Putative phage integrase</fullName>
    </submittedName>
</protein>
<evidence type="ECO:0000256" key="4">
    <source>
        <dbReference type="PIRSR" id="PIRSR606118-50"/>
    </source>
</evidence>
<dbReference type="GO" id="GO:0000150">
    <property type="term" value="F:DNA strand exchange activity"/>
    <property type="evidence" value="ECO:0007669"/>
    <property type="project" value="InterPro"/>
</dbReference>
<keyword evidence="2" id="KW-0238">DNA-binding</keyword>
<evidence type="ECO:0000259" key="7">
    <source>
        <dbReference type="PROSITE" id="PS51736"/>
    </source>
</evidence>
<evidence type="ECO:0000256" key="2">
    <source>
        <dbReference type="ARBA" id="ARBA00023125"/>
    </source>
</evidence>
<organism evidence="9 10">
    <name type="scientific">Selenomonas ruminantium subsp. lactilytica (strain NBRC 103574 / TAM6421)</name>
    <dbReference type="NCBI Taxonomy" id="927704"/>
    <lineage>
        <taxon>Bacteria</taxon>
        <taxon>Bacillati</taxon>
        <taxon>Bacillota</taxon>
        <taxon>Negativicutes</taxon>
        <taxon>Selenomonadales</taxon>
        <taxon>Selenomonadaceae</taxon>
        <taxon>Selenomonas</taxon>
    </lineage>
</organism>
<feature type="domain" description="Resolvase/invertase-type recombinase catalytic" evidence="7">
    <location>
        <begin position="3"/>
        <end position="152"/>
    </location>
</feature>
<dbReference type="PANTHER" id="PTHR30461">
    <property type="entry name" value="DNA-INVERTASE FROM LAMBDOID PROPHAGE"/>
    <property type="match status" value="1"/>
</dbReference>
<dbReference type="HOGENOM" id="CLU_010686_18_3_9"/>
<dbReference type="Pfam" id="PF07508">
    <property type="entry name" value="Recombinase"/>
    <property type="match status" value="1"/>
</dbReference>
<dbReference type="Gene3D" id="3.40.50.1390">
    <property type="entry name" value="Resolvase, N-terminal catalytic domain"/>
    <property type="match status" value="1"/>
</dbReference>